<dbReference type="Pfam" id="PF11917">
    <property type="entry name" value="DUF3435"/>
    <property type="match status" value="1"/>
</dbReference>
<feature type="domain" description="C2H2-type" evidence="2">
    <location>
        <begin position="804"/>
        <end position="836"/>
    </location>
</feature>
<proteinExistence type="predicted"/>
<name>A0A8H8TX98_9HELO</name>
<organism evidence="3 4">
    <name type="scientific">Lachnellula hyalina</name>
    <dbReference type="NCBI Taxonomy" id="1316788"/>
    <lineage>
        <taxon>Eukaryota</taxon>
        <taxon>Fungi</taxon>
        <taxon>Dikarya</taxon>
        <taxon>Ascomycota</taxon>
        <taxon>Pezizomycotina</taxon>
        <taxon>Leotiomycetes</taxon>
        <taxon>Helotiales</taxon>
        <taxon>Lachnaceae</taxon>
        <taxon>Lachnellula</taxon>
    </lineage>
</organism>
<dbReference type="SMART" id="SM00355">
    <property type="entry name" value="ZnF_C2H2"/>
    <property type="match status" value="3"/>
</dbReference>
<evidence type="ECO:0000313" key="4">
    <source>
        <dbReference type="Proteomes" id="UP000431533"/>
    </source>
</evidence>
<dbReference type="InterPro" id="IPR013087">
    <property type="entry name" value="Znf_C2H2_type"/>
</dbReference>
<dbReference type="RefSeq" id="XP_031004090.1">
    <property type="nucleotide sequence ID" value="XM_031153507.1"/>
</dbReference>
<dbReference type="PANTHER" id="PTHR37535:SF3">
    <property type="entry name" value="FLUG DOMAIN-CONTAINING PROTEIN"/>
    <property type="match status" value="1"/>
</dbReference>
<comment type="caution">
    <text evidence="3">The sequence shown here is derived from an EMBL/GenBank/DDBJ whole genome shotgun (WGS) entry which is preliminary data.</text>
</comment>
<dbReference type="EMBL" id="QGMH01000099">
    <property type="protein sequence ID" value="TVY25302.1"/>
    <property type="molecule type" value="Genomic_DNA"/>
</dbReference>
<evidence type="ECO:0000313" key="3">
    <source>
        <dbReference type="EMBL" id="TVY25302.1"/>
    </source>
</evidence>
<reference evidence="3 4" key="1">
    <citation type="submission" date="2018-05" db="EMBL/GenBank/DDBJ databases">
        <title>Genome sequencing and assembly of the regulated plant pathogen Lachnellula willkommii and related sister species for the development of diagnostic species identification markers.</title>
        <authorList>
            <person name="Giroux E."/>
            <person name="Bilodeau G."/>
        </authorList>
    </citation>
    <scope>NUCLEOTIDE SEQUENCE [LARGE SCALE GENOMIC DNA]</scope>
    <source>
        <strain evidence="3 4">CBS 185.66</strain>
    </source>
</reference>
<evidence type="ECO:0000256" key="1">
    <source>
        <dbReference type="SAM" id="MobiDB-lite"/>
    </source>
</evidence>
<accession>A0A8H8TX98</accession>
<dbReference type="Proteomes" id="UP000431533">
    <property type="component" value="Unassembled WGS sequence"/>
</dbReference>
<dbReference type="AlphaFoldDB" id="A0A8H8TX98"/>
<dbReference type="OrthoDB" id="3437109at2759"/>
<feature type="domain" description="C2H2-type" evidence="2">
    <location>
        <begin position="845"/>
        <end position="871"/>
    </location>
</feature>
<sequence length="975" mass="113437">MSSFINSGGTKRKRRQLPPITREAAEARETEYNQSQHHPPVVQPTAKRYRHAAKLWKEFLEDYIHDDRPSLQRHEDVPSAGRLKHFMEWTFDSSIGVLTERITLKTLKNMWFCFRSMYRRETDNVIPEDVGTDVLCFIKTELREKGLAKVQRRKAIADALDVGWLLTGLWCHYPDKFPHPRYMVQLSFFLLLIVYTGARPGTIIESSAYRGSNQAMCYKDFELIGLPTGPGNTLELILKVRFRYEKGNRDQGGNDCKDYKWVAFREDRTCRGRCPVTHFISLALADNVFDDLRSPAQVKYLKSPGLDQCLPFRYKKSKLDLLVLRHCNRSGAISLDQAMNYKETARILADLGIWLGLRDILKPYNLRRGAANKFEGETEISANQYAQLLGHSVKMMGESYISNISAVDVQGIINDESLRQDHIQKLRSMRLHLNPNAPIHLPFLECEAVLDNPELIKLDAHLKSLEKRRVEGDSSELRQEHTQAIWKRKHYFEQLYYKARMQFRDNSFDLADSNRLRKMIQDGENGISANKDDKKPLEVPRPKFISSAHFPDRFTVANSFWRQTPRHDSIPDTSLIQSLYNLCVPEEYISYYQGEAPVEGHCPICNQKMADISSSQQTGHIHDCFGRIHEEKARVAFLLTRLQLCKWGKCKTEFVQKSNHLPKDFASNISDAKQRRNLRAKESRRLNDLRRNEGLDVSHNQAVQSRKTISNHLKQHLAKDPTVCLWDKCSLQCASQQDLKRHLWKSHGVTLKQAYFKPKFCFEHPDSGWFTDEFDWEDHCEIHMQTPRRSLNLARSYHMFTAGLQCPFCLDTKALFSKRFTQFTNRGTFNVHVDAHKKALCDHLLKCPVQPCTEDLFPSYFKLQIHLFDVHDHKLKGFTRSRGFQQDNIKPCPQPDHLQEQDDAEHNADKIEDMFREEFGDWVPNLENESEDEENDWADESENRSEGGIEDGILFLKDQSKRKLLDAHLCKRQKY</sequence>
<dbReference type="GeneID" id="41988785"/>
<feature type="compositionally biased region" description="Acidic residues" evidence="1">
    <location>
        <begin position="928"/>
        <end position="940"/>
    </location>
</feature>
<feature type="region of interest" description="Disordered" evidence="1">
    <location>
        <begin position="1"/>
        <end position="20"/>
    </location>
</feature>
<evidence type="ECO:0000259" key="2">
    <source>
        <dbReference type="SMART" id="SM00355"/>
    </source>
</evidence>
<feature type="region of interest" description="Disordered" evidence="1">
    <location>
        <begin position="885"/>
        <end position="904"/>
    </location>
</feature>
<feature type="region of interest" description="Disordered" evidence="1">
    <location>
        <begin position="926"/>
        <end position="952"/>
    </location>
</feature>
<protein>
    <recommendedName>
        <fullName evidence="2">C2H2-type domain-containing protein</fullName>
    </recommendedName>
</protein>
<feature type="domain" description="C2H2-type" evidence="2">
    <location>
        <begin position="722"/>
        <end position="747"/>
    </location>
</feature>
<dbReference type="PANTHER" id="PTHR37535">
    <property type="entry name" value="FLUG DOMAIN PROTEIN"/>
    <property type="match status" value="1"/>
</dbReference>
<keyword evidence="4" id="KW-1185">Reference proteome</keyword>
<dbReference type="InterPro" id="IPR021842">
    <property type="entry name" value="DUF3435"/>
</dbReference>
<gene>
    <name evidence="3" type="ORF">LHYA1_G008587</name>
</gene>